<feature type="transmembrane region" description="Helical" evidence="3">
    <location>
        <begin position="209"/>
        <end position="236"/>
    </location>
</feature>
<reference evidence="6" key="2">
    <citation type="submission" date="2017-02" db="UniProtKB">
        <authorList>
            <consortium name="WormBaseParasite"/>
        </authorList>
    </citation>
    <scope>IDENTIFICATION</scope>
</reference>
<feature type="disulfide bond" evidence="2">
    <location>
        <begin position="163"/>
        <end position="181"/>
    </location>
</feature>
<keyword evidence="3" id="KW-1133">Transmembrane helix</keyword>
<sequence length="308" mass="34285">NNFLNQCKTRLERRLTGLSGVIYSHSLYGRAPYNGSRNCFMMLIAPIGYRIRLKVLDFDVNGKHSVCEKDTLHVFDHETVIDPSTFHFQSSDNITPGPIIGQFCGKRTNASELSTSTLNALTLWWHTDSLLPQQHPAKGFRLHWNAFRVTANVPCSSSREFACGQSECIPIQLACDRFSDCRDESDIIYSRQFAVNCENIDPLTSVSGFLVLLLSGGIVILFGCICISCCICCRCLKSVQPQLKGESVTCSVGVSPPEPPQFYPPSPPKIPLPTATTTTATASFTPRRFTTLYVCLIFYKILKECYAL</sequence>
<dbReference type="Gene3D" id="2.60.120.290">
    <property type="entry name" value="Spermadhesin, CUB domain"/>
    <property type="match status" value="1"/>
</dbReference>
<feature type="domain" description="CUB" evidence="4">
    <location>
        <begin position="7"/>
        <end position="147"/>
    </location>
</feature>
<dbReference type="InterPro" id="IPR036055">
    <property type="entry name" value="LDL_receptor-like_sf"/>
</dbReference>
<keyword evidence="5" id="KW-1185">Reference proteome</keyword>
<dbReference type="SMART" id="SM00042">
    <property type="entry name" value="CUB"/>
    <property type="match status" value="1"/>
</dbReference>
<proteinExistence type="predicted"/>
<evidence type="ECO:0000259" key="4">
    <source>
        <dbReference type="PROSITE" id="PS01180"/>
    </source>
</evidence>
<dbReference type="CDD" id="cd00112">
    <property type="entry name" value="LDLa"/>
    <property type="match status" value="1"/>
</dbReference>
<dbReference type="Proteomes" id="UP000035642">
    <property type="component" value="Unassembled WGS sequence"/>
</dbReference>
<dbReference type="AlphaFoldDB" id="A0A0K0D3F6"/>
<evidence type="ECO:0000256" key="1">
    <source>
        <dbReference type="ARBA" id="ARBA00023157"/>
    </source>
</evidence>
<dbReference type="InterPro" id="IPR000859">
    <property type="entry name" value="CUB_dom"/>
</dbReference>
<evidence type="ECO:0000313" key="5">
    <source>
        <dbReference type="Proteomes" id="UP000035642"/>
    </source>
</evidence>
<name>A0A0K0D3F6_ANGCA</name>
<dbReference type="PROSITE" id="PS50068">
    <property type="entry name" value="LDLRA_2"/>
    <property type="match status" value="1"/>
</dbReference>
<dbReference type="InterPro" id="IPR042333">
    <property type="entry name" value="LRAD2/Mig-13-like"/>
</dbReference>
<reference evidence="5" key="1">
    <citation type="submission" date="2012-09" db="EMBL/GenBank/DDBJ databases">
        <authorList>
            <person name="Martin A.A."/>
        </authorList>
    </citation>
    <scope>NUCLEOTIDE SEQUENCE</scope>
</reference>
<evidence type="ECO:0000256" key="3">
    <source>
        <dbReference type="SAM" id="Phobius"/>
    </source>
</evidence>
<dbReference type="CDD" id="cd00041">
    <property type="entry name" value="CUB"/>
    <property type="match status" value="1"/>
</dbReference>
<dbReference type="PROSITE" id="PS01180">
    <property type="entry name" value="CUB"/>
    <property type="match status" value="1"/>
</dbReference>
<dbReference type="SUPFAM" id="SSF49854">
    <property type="entry name" value="Spermadhesin, CUB domain"/>
    <property type="match status" value="1"/>
</dbReference>
<evidence type="ECO:0000256" key="2">
    <source>
        <dbReference type="PROSITE-ProRule" id="PRU00124"/>
    </source>
</evidence>
<dbReference type="SUPFAM" id="SSF57424">
    <property type="entry name" value="LDL receptor-like module"/>
    <property type="match status" value="1"/>
</dbReference>
<keyword evidence="3" id="KW-0812">Transmembrane</keyword>
<dbReference type="SMART" id="SM00192">
    <property type="entry name" value="LDLa"/>
    <property type="match status" value="1"/>
</dbReference>
<keyword evidence="1 2" id="KW-1015">Disulfide bond</keyword>
<organism evidence="5 6">
    <name type="scientific">Angiostrongylus cantonensis</name>
    <name type="common">Rat lungworm</name>
    <dbReference type="NCBI Taxonomy" id="6313"/>
    <lineage>
        <taxon>Eukaryota</taxon>
        <taxon>Metazoa</taxon>
        <taxon>Ecdysozoa</taxon>
        <taxon>Nematoda</taxon>
        <taxon>Chromadorea</taxon>
        <taxon>Rhabditida</taxon>
        <taxon>Rhabditina</taxon>
        <taxon>Rhabditomorpha</taxon>
        <taxon>Strongyloidea</taxon>
        <taxon>Metastrongylidae</taxon>
        <taxon>Angiostrongylus</taxon>
    </lineage>
</organism>
<dbReference type="InterPro" id="IPR002172">
    <property type="entry name" value="LDrepeatLR_classA_rpt"/>
</dbReference>
<evidence type="ECO:0000313" key="6">
    <source>
        <dbReference type="WBParaSite" id="ACAC_0000460101-mRNA-1"/>
    </source>
</evidence>
<dbReference type="InterPro" id="IPR035914">
    <property type="entry name" value="Sperma_CUB_dom_sf"/>
</dbReference>
<accession>A0A0K0D3F6</accession>
<dbReference type="WBParaSite" id="ACAC_0000460101-mRNA-1">
    <property type="protein sequence ID" value="ACAC_0000460101-mRNA-1"/>
    <property type="gene ID" value="ACAC_0000460101"/>
</dbReference>
<dbReference type="Pfam" id="PF00057">
    <property type="entry name" value="Ldl_recept_a"/>
    <property type="match status" value="1"/>
</dbReference>
<dbReference type="PANTHER" id="PTHR24652">
    <property type="entry name" value="LOW-DENSITY LIPOPROTEIN RECEPTOR CLASS A DOMAIN-CONTAINING PROTEIN 2"/>
    <property type="match status" value="1"/>
</dbReference>
<dbReference type="Gene3D" id="4.10.400.10">
    <property type="entry name" value="Low-density Lipoprotein Receptor"/>
    <property type="match status" value="1"/>
</dbReference>
<comment type="caution">
    <text evidence="2">Lacks conserved residue(s) required for the propagation of feature annotation.</text>
</comment>
<dbReference type="STRING" id="6313.A0A0K0D3F6"/>
<protein>
    <submittedName>
        <fullName evidence="6">CUB domain-containing protein</fullName>
    </submittedName>
</protein>
<dbReference type="Pfam" id="PF00431">
    <property type="entry name" value="CUB"/>
    <property type="match status" value="1"/>
</dbReference>
<keyword evidence="3" id="KW-0472">Membrane</keyword>